<dbReference type="NCBIfam" id="NF033529">
    <property type="entry name" value="transpos_ISLre2"/>
    <property type="match status" value="1"/>
</dbReference>
<dbReference type="Pfam" id="PF06782">
    <property type="entry name" value="UPF0236"/>
    <property type="match status" value="1"/>
</dbReference>
<evidence type="ECO:0000313" key="3">
    <source>
        <dbReference type="Proteomes" id="UP000602647"/>
    </source>
</evidence>
<protein>
    <submittedName>
        <fullName evidence="2">ISLre2 family transposase</fullName>
    </submittedName>
</protein>
<gene>
    <name evidence="2" type="ORF">H9L42_16700</name>
</gene>
<dbReference type="EMBL" id="JACRYT010000059">
    <property type="protein sequence ID" value="MBC6681446.1"/>
    <property type="molecule type" value="Genomic_DNA"/>
</dbReference>
<dbReference type="InterPro" id="IPR009620">
    <property type="entry name" value="UPF0236"/>
</dbReference>
<dbReference type="Proteomes" id="UP000602647">
    <property type="component" value="Unassembled WGS sequence"/>
</dbReference>
<reference evidence="2" key="1">
    <citation type="submission" date="2020-08" db="EMBL/GenBank/DDBJ databases">
        <title>Genome public.</title>
        <authorList>
            <person name="Liu C."/>
            <person name="Sun Q."/>
        </authorList>
    </citation>
    <scope>NUCLEOTIDE SEQUENCE</scope>
    <source>
        <strain evidence="2">BX12</strain>
    </source>
</reference>
<comment type="similarity">
    <text evidence="1">Belongs to the UPF0236 family.</text>
</comment>
<organism evidence="2 3">
    <name type="scientific">Zhenpiania hominis</name>
    <dbReference type="NCBI Taxonomy" id="2763644"/>
    <lineage>
        <taxon>Bacteria</taxon>
        <taxon>Bacillati</taxon>
        <taxon>Bacillota</taxon>
        <taxon>Clostridia</taxon>
        <taxon>Peptostreptococcales</taxon>
        <taxon>Anaerovoracaceae</taxon>
        <taxon>Zhenpiania</taxon>
    </lineage>
</organism>
<comment type="caution">
    <text evidence="2">The sequence shown here is derived from an EMBL/GenBank/DDBJ whole genome shotgun (WGS) entry which is preliminary data.</text>
</comment>
<sequence length="431" mass="49375">METIIQQIAKKLINKILEKAYSGGISDIDALSSAVLGDCKEAAVEMIEEITVQLNRQIRNDKRRRKEEGLVLKEKERGRSLLTELGRLAISRDYYYDKKNDEYVYLLDHVIGLREYERVSDGVSAKLVSLATEVSYAKSAQIVAGGEVSRQSVRNSILRLGGIEKEAEVGKPKRRVKELHIFADEDHVHMQKEGKEKGKKSKMVPLITVTEGVEEESKGRNRTKEAVHFVDEKFSTKELWKSVEGYIGASYELDIVENIYVHGDGGQWIKNGLENFSNVKRLMDGFHLEKRLKEAASRFPNRKLRRRIKEAIEEDDRKKLDRIIQSLCEASEDGKDKEFVSELGKYLFGNYEAIRNRMIYGEVGSCTEGQVSHILSERFSRDPLGWSEEGLGKLTKQRIYIKNRGKIEARDFKDKDRGKGSYGEYAERIIE</sequence>
<dbReference type="RefSeq" id="WP_187304525.1">
    <property type="nucleotide sequence ID" value="NZ_JACRYT010000059.1"/>
</dbReference>
<evidence type="ECO:0000313" key="2">
    <source>
        <dbReference type="EMBL" id="MBC6681446.1"/>
    </source>
</evidence>
<name>A0A923SS73_9FIRM</name>
<feature type="non-terminal residue" evidence="2">
    <location>
        <position position="431"/>
    </location>
</feature>
<keyword evidence="3" id="KW-1185">Reference proteome</keyword>
<dbReference type="AlphaFoldDB" id="A0A923SS73"/>
<accession>A0A923SS73</accession>
<evidence type="ECO:0000256" key="1">
    <source>
        <dbReference type="ARBA" id="ARBA00006539"/>
    </source>
</evidence>
<proteinExistence type="inferred from homology"/>